<dbReference type="Gene3D" id="3.10.560.10">
    <property type="entry name" value="Outer membrane lipoprotein wza domain like"/>
    <property type="match status" value="1"/>
</dbReference>
<dbReference type="InterPro" id="IPR049712">
    <property type="entry name" value="Poly_export"/>
</dbReference>
<reference evidence="5 6" key="1">
    <citation type="submission" date="2020-11" db="EMBL/GenBank/DDBJ databases">
        <title>genome sequence of strain KACC 18849.</title>
        <authorList>
            <person name="Gao J."/>
            <person name="Zhang X."/>
        </authorList>
    </citation>
    <scope>NUCLEOTIDE SEQUENCE [LARGE SCALE GENOMIC DNA]</scope>
    <source>
        <strain evidence="5 6">KACC 18849</strain>
    </source>
</reference>
<feature type="signal peptide" evidence="2">
    <location>
        <begin position="1"/>
        <end position="33"/>
    </location>
</feature>
<feature type="domain" description="Soluble ligand binding" evidence="4">
    <location>
        <begin position="122"/>
        <end position="167"/>
    </location>
</feature>
<evidence type="ECO:0000313" key="5">
    <source>
        <dbReference type="EMBL" id="MBI1687000.1"/>
    </source>
</evidence>
<protein>
    <submittedName>
        <fullName evidence="5">Polysaccharide export protein</fullName>
    </submittedName>
</protein>
<keyword evidence="1 2" id="KW-0732">Signal</keyword>
<dbReference type="PROSITE" id="PS51257">
    <property type="entry name" value="PROKAR_LIPOPROTEIN"/>
    <property type="match status" value="1"/>
</dbReference>
<evidence type="ECO:0000256" key="1">
    <source>
        <dbReference type="ARBA" id="ARBA00022729"/>
    </source>
</evidence>
<dbReference type="InterPro" id="IPR019554">
    <property type="entry name" value="Soluble_ligand-bd"/>
</dbReference>
<dbReference type="EMBL" id="JADWOX010000034">
    <property type="protein sequence ID" value="MBI1687000.1"/>
    <property type="molecule type" value="Genomic_DNA"/>
</dbReference>
<dbReference type="Pfam" id="PF10531">
    <property type="entry name" value="SLBB"/>
    <property type="match status" value="1"/>
</dbReference>
<dbReference type="Pfam" id="PF02563">
    <property type="entry name" value="Poly_export"/>
    <property type="match status" value="1"/>
</dbReference>
<sequence length="194" mass="20751">MGFRGNRKFGVFLAVAVLVVTGCATQPIATAQAAQGPAQASSAAYQLGAGDKVRVQVFGEPDLSGEFQVSGEGKLSMPLIGDVKASGLSVPQLQAALTSTYGGGYLRDPKISIELISYRPYFILGEIEKPGRYPSTDGLTVLNAIATAGGFTYRANKKRLYLRREGESAERQITLDSDVVIRPGDVLRVPERHF</sequence>
<feature type="chain" id="PRO_5046463204" evidence="2">
    <location>
        <begin position="34"/>
        <end position="194"/>
    </location>
</feature>
<evidence type="ECO:0000313" key="6">
    <source>
        <dbReference type="Proteomes" id="UP000639859"/>
    </source>
</evidence>
<dbReference type="Gene3D" id="3.30.1950.10">
    <property type="entry name" value="wza like domain"/>
    <property type="match status" value="1"/>
</dbReference>
<dbReference type="Proteomes" id="UP000639859">
    <property type="component" value="Unassembled WGS sequence"/>
</dbReference>
<dbReference type="InterPro" id="IPR003715">
    <property type="entry name" value="Poly_export_N"/>
</dbReference>
<evidence type="ECO:0000256" key="2">
    <source>
        <dbReference type="SAM" id="SignalP"/>
    </source>
</evidence>
<evidence type="ECO:0000259" key="3">
    <source>
        <dbReference type="Pfam" id="PF02563"/>
    </source>
</evidence>
<feature type="domain" description="Polysaccharide export protein N-terminal" evidence="3">
    <location>
        <begin position="40"/>
        <end position="115"/>
    </location>
</feature>
<organism evidence="5 6">
    <name type="scientific">Caulobacter hibisci</name>
    <dbReference type="NCBI Taxonomy" id="2035993"/>
    <lineage>
        <taxon>Bacteria</taxon>
        <taxon>Pseudomonadati</taxon>
        <taxon>Pseudomonadota</taxon>
        <taxon>Alphaproteobacteria</taxon>
        <taxon>Caulobacterales</taxon>
        <taxon>Caulobacteraceae</taxon>
        <taxon>Caulobacter</taxon>
    </lineage>
</organism>
<dbReference type="PANTHER" id="PTHR33619">
    <property type="entry name" value="POLYSACCHARIDE EXPORT PROTEIN GFCE-RELATED"/>
    <property type="match status" value="1"/>
</dbReference>
<name>A0ABS0T7G2_9CAUL</name>
<proteinExistence type="predicted"/>
<accession>A0ABS0T7G2</accession>
<evidence type="ECO:0000259" key="4">
    <source>
        <dbReference type="Pfam" id="PF10531"/>
    </source>
</evidence>
<keyword evidence="6" id="KW-1185">Reference proteome</keyword>
<dbReference type="PANTHER" id="PTHR33619:SF3">
    <property type="entry name" value="POLYSACCHARIDE EXPORT PROTEIN GFCE-RELATED"/>
    <property type="match status" value="1"/>
</dbReference>
<gene>
    <name evidence="5" type="ORF">I4Q42_25295</name>
</gene>
<comment type="caution">
    <text evidence="5">The sequence shown here is derived from an EMBL/GenBank/DDBJ whole genome shotgun (WGS) entry which is preliminary data.</text>
</comment>